<comment type="pathway">
    <text evidence="5">Cofactor biosynthesis; coenzyme A biosynthesis; CoA from (R)-pantothenate: step 5/5.</text>
</comment>
<dbReference type="PANTHER" id="PTHR10695">
    <property type="entry name" value="DEPHOSPHO-COA KINASE-RELATED"/>
    <property type="match status" value="1"/>
</dbReference>
<dbReference type="EMBL" id="MAYT01000001">
    <property type="protein sequence ID" value="OCA92287.1"/>
    <property type="molecule type" value="Genomic_DNA"/>
</dbReference>
<evidence type="ECO:0000256" key="2">
    <source>
        <dbReference type="ARBA" id="ARBA00022741"/>
    </source>
</evidence>
<keyword evidence="5" id="KW-0963">Cytoplasm</keyword>
<dbReference type="AlphaFoldDB" id="A0A1B9B856"/>
<dbReference type="GO" id="GO:0015937">
    <property type="term" value="P:coenzyme A biosynthetic process"/>
    <property type="evidence" value="ECO:0007669"/>
    <property type="project" value="UniProtKB-UniRule"/>
</dbReference>
<organism evidence="7 8">
    <name type="scientific">Pseudobacillus wudalianchiensis</name>
    <dbReference type="NCBI Taxonomy" id="1743143"/>
    <lineage>
        <taxon>Bacteria</taxon>
        <taxon>Bacillati</taxon>
        <taxon>Bacillota</taxon>
        <taxon>Bacilli</taxon>
        <taxon>Bacillales</taxon>
        <taxon>Bacillaceae</taxon>
        <taxon>Pseudobacillus</taxon>
    </lineage>
</organism>
<comment type="similarity">
    <text evidence="1 5">Belongs to the CoaE family.</text>
</comment>
<keyword evidence="8" id="KW-1185">Reference proteome</keyword>
<evidence type="ECO:0000256" key="1">
    <source>
        <dbReference type="ARBA" id="ARBA00009018"/>
    </source>
</evidence>
<dbReference type="UniPathway" id="UPA00241">
    <property type="reaction ID" value="UER00356"/>
</dbReference>
<dbReference type="GO" id="GO:0005524">
    <property type="term" value="F:ATP binding"/>
    <property type="evidence" value="ECO:0007669"/>
    <property type="project" value="UniProtKB-UniRule"/>
</dbReference>
<dbReference type="Proteomes" id="UP000092578">
    <property type="component" value="Unassembled WGS sequence"/>
</dbReference>
<comment type="subcellular location">
    <subcellularLocation>
        <location evidence="5">Cytoplasm</location>
    </subcellularLocation>
</comment>
<sequence length="200" mass="21839">MAAIIGLTGGIASGKSTVSRLLKERGYVIVDADVAARAVVEPGSQTLSQIAEAFGGSVILPDGSLDRSRLGDMIFNNEEQRKKLNSIVHPAVRQFMMAEKEAAIEAGKETIIMDIPLLYESGLTWMVDKVIVVYTDEATQLDRLMARNDLSEQAAKVRIASQMPLAEKAEKADAVINNNGTIEQTKKQLLKIIEDWQLTP</sequence>
<name>A0A1B9B856_9BACI</name>
<evidence type="ECO:0000256" key="3">
    <source>
        <dbReference type="ARBA" id="ARBA00022840"/>
    </source>
</evidence>
<comment type="caution">
    <text evidence="7">The sequence shown here is derived from an EMBL/GenBank/DDBJ whole genome shotgun (WGS) entry which is preliminary data.</text>
</comment>
<dbReference type="CDD" id="cd02022">
    <property type="entry name" value="DPCK"/>
    <property type="match status" value="1"/>
</dbReference>
<dbReference type="InterPro" id="IPR001977">
    <property type="entry name" value="Depp_CoAkinase"/>
</dbReference>
<evidence type="ECO:0000256" key="5">
    <source>
        <dbReference type="HAMAP-Rule" id="MF_00376"/>
    </source>
</evidence>
<dbReference type="PANTHER" id="PTHR10695:SF46">
    <property type="entry name" value="BIFUNCTIONAL COENZYME A SYNTHASE-RELATED"/>
    <property type="match status" value="1"/>
</dbReference>
<feature type="binding site" evidence="5">
    <location>
        <begin position="12"/>
        <end position="17"/>
    </location>
    <ligand>
        <name>ATP</name>
        <dbReference type="ChEBI" id="CHEBI:30616"/>
    </ligand>
</feature>
<dbReference type="NCBIfam" id="TIGR00152">
    <property type="entry name" value="dephospho-CoA kinase"/>
    <property type="match status" value="1"/>
</dbReference>
<dbReference type="Gene3D" id="3.40.50.300">
    <property type="entry name" value="P-loop containing nucleotide triphosphate hydrolases"/>
    <property type="match status" value="1"/>
</dbReference>
<keyword evidence="3 5" id="KW-0067">ATP-binding</keyword>
<keyword evidence="5 7" id="KW-0418">Kinase</keyword>
<accession>A0A1B9B856</accession>
<gene>
    <name evidence="5" type="primary">coaE</name>
    <name evidence="7" type="ORF">A8F95_00745</name>
</gene>
<dbReference type="FunFam" id="3.40.50.300:FF:000485">
    <property type="entry name" value="Dephospho-CoA kinase CAB5"/>
    <property type="match status" value="1"/>
</dbReference>
<dbReference type="RefSeq" id="WP_065408810.1">
    <property type="nucleotide sequence ID" value="NZ_MAYT01000001.1"/>
</dbReference>
<dbReference type="InterPro" id="IPR027417">
    <property type="entry name" value="P-loop_NTPase"/>
</dbReference>
<dbReference type="PROSITE" id="PS51219">
    <property type="entry name" value="DPCK"/>
    <property type="match status" value="1"/>
</dbReference>
<comment type="function">
    <text evidence="5">Catalyzes the phosphorylation of the 3'-hydroxyl group of dephosphocoenzyme A to form coenzyme A.</text>
</comment>
<reference evidence="8" key="1">
    <citation type="submission" date="2016-05" db="EMBL/GenBank/DDBJ databases">
        <authorList>
            <person name="Liu B."/>
            <person name="Wang J."/>
            <person name="Zhu Y."/>
            <person name="Liu G."/>
            <person name="Chen Q."/>
            <person name="Chen Z."/>
            <person name="Lan J."/>
            <person name="Che J."/>
            <person name="Ge C."/>
            <person name="Shi H."/>
            <person name="Pan Z."/>
            <person name="Liu X."/>
        </authorList>
    </citation>
    <scope>NUCLEOTIDE SEQUENCE [LARGE SCALE GENOMIC DNA]</scope>
    <source>
        <strain evidence="8">FJAT-27215</strain>
    </source>
</reference>
<comment type="catalytic activity">
    <reaction evidence="5">
        <text>3'-dephospho-CoA + ATP = ADP + CoA + H(+)</text>
        <dbReference type="Rhea" id="RHEA:18245"/>
        <dbReference type="ChEBI" id="CHEBI:15378"/>
        <dbReference type="ChEBI" id="CHEBI:30616"/>
        <dbReference type="ChEBI" id="CHEBI:57287"/>
        <dbReference type="ChEBI" id="CHEBI:57328"/>
        <dbReference type="ChEBI" id="CHEBI:456216"/>
        <dbReference type="EC" id="2.7.1.24"/>
    </reaction>
</comment>
<evidence type="ECO:0000256" key="4">
    <source>
        <dbReference type="ARBA" id="ARBA00022993"/>
    </source>
</evidence>
<evidence type="ECO:0000313" key="8">
    <source>
        <dbReference type="Proteomes" id="UP000092578"/>
    </source>
</evidence>
<keyword evidence="2 5" id="KW-0547">Nucleotide-binding</keyword>
<protein>
    <recommendedName>
        <fullName evidence="5 6">Dephospho-CoA kinase</fullName>
        <ecNumber evidence="5 6">2.7.1.24</ecNumber>
    </recommendedName>
    <alternativeName>
        <fullName evidence="5">Dephosphocoenzyme A kinase</fullName>
    </alternativeName>
</protein>
<evidence type="ECO:0000313" key="7">
    <source>
        <dbReference type="EMBL" id="OCA92287.1"/>
    </source>
</evidence>
<evidence type="ECO:0000256" key="6">
    <source>
        <dbReference type="NCBIfam" id="TIGR00152"/>
    </source>
</evidence>
<dbReference type="GO" id="GO:0004140">
    <property type="term" value="F:dephospho-CoA kinase activity"/>
    <property type="evidence" value="ECO:0007669"/>
    <property type="project" value="UniProtKB-UniRule"/>
</dbReference>
<dbReference type="Pfam" id="PF01121">
    <property type="entry name" value="CoaE"/>
    <property type="match status" value="1"/>
</dbReference>
<dbReference type="EC" id="2.7.1.24" evidence="5 6"/>
<proteinExistence type="inferred from homology"/>
<dbReference type="SUPFAM" id="SSF52540">
    <property type="entry name" value="P-loop containing nucleoside triphosphate hydrolases"/>
    <property type="match status" value="1"/>
</dbReference>
<dbReference type="GO" id="GO:0005737">
    <property type="term" value="C:cytoplasm"/>
    <property type="evidence" value="ECO:0007669"/>
    <property type="project" value="UniProtKB-SubCell"/>
</dbReference>
<dbReference type="HAMAP" id="MF_00376">
    <property type="entry name" value="Dephospho_CoA_kinase"/>
    <property type="match status" value="1"/>
</dbReference>
<keyword evidence="5" id="KW-0808">Transferase</keyword>
<keyword evidence="4 5" id="KW-0173">Coenzyme A biosynthesis</keyword>